<evidence type="ECO:0000313" key="2">
    <source>
        <dbReference type="Proteomes" id="UP000298030"/>
    </source>
</evidence>
<organism evidence="1 2">
    <name type="scientific">Coprinellus micaceus</name>
    <name type="common">Glistening ink-cap mushroom</name>
    <name type="synonym">Coprinus micaceus</name>
    <dbReference type="NCBI Taxonomy" id="71717"/>
    <lineage>
        <taxon>Eukaryota</taxon>
        <taxon>Fungi</taxon>
        <taxon>Dikarya</taxon>
        <taxon>Basidiomycota</taxon>
        <taxon>Agaricomycotina</taxon>
        <taxon>Agaricomycetes</taxon>
        <taxon>Agaricomycetidae</taxon>
        <taxon>Agaricales</taxon>
        <taxon>Agaricineae</taxon>
        <taxon>Psathyrellaceae</taxon>
        <taxon>Coprinellus</taxon>
    </lineage>
</organism>
<dbReference type="Proteomes" id="UP000298030">
    <property type="component" value="Unassembled WGS sequence"/>
</dbReference>
<comment type="caution">
    <text evidence="1">The sequence shown here is derived from an EMBL/GenBank/DDBJ whole genome shotgun (WGS) entry which is preliminary data.</text>
</comment>
<dbReference type="AlphaFoldDB" id="A0A4Y7SMZ2"/>
<reference evidence="1 2" key="1">
    <citation type="journal article" date="2019" name="Nat. Ecol. Evol.">
        <title>Megaphylogeny resolves global patterns of mushroom evolution.</title>
        <authorList>
            <person name="Varga T."/>
            <person name="Krizsan K."/>
            <person name="Foldi C."/>
            <person name="Dima B."/>
            <person name="Sanchez-Garcia M."/>
            <person name="Sanchez-Ramirez S."/>
            <person name="Szollosi G.J."/>
            <person name="Szarkandi J.G."/>
            <person name="Papp V."/>
            <person name="Albert L."/>
            <person name="Andreopoulos W."/>
            <person name="Angelini C."/>
            <person name="Antonin V."/>
            <person name="Barry K.W."/>
            <person name="Bougher N.L."/>
            <person name="Buchanan P."/>
            <person name="Buyck B."/>
            <person name="Bense V."/>
            <person name="Catcheside P."/>
            <person name="Chovatia M."/>
            <person name="Cooper J."/>
            <person name="Damon W."/>
            <person name="Desjardin D."/>
            <person name="Finy P."/>
            <person name="Geml J."/>
            <person name="Haridas S."/>
            <person name="Hughes K."/>
            <person name="Justo A."/>
            <person name="Karasinski D."/>
            <person name="Kautmanova I."/>
            <person name="Kiss B."/>
            <person name="Kocsube S."/>
            <person name="Kotiranta H."/>
            <person name="LaButti K.M."/>
            <person name="Lechner B.E."/>
            <person name="Liimatainen K."/>
            <person name="Lipzen A."/>
            <person name="Lukacs Z."/>
            <person name="Mihaltcheva S."/>
            <person name="Morgado L.N."/>
            <person name="Niskanen T."/>
            <person name="Noordeloos M.E."/>
            <person name="Ohm R.A."/>
            <person name="Ortiz-Santana B."/>
            <person name="Ovrebo C."/>
            <person name="Racz N."/>
            <person name="Riley R."/>
            <person name="Savchenko A."/>
            <person name="Shiryaev A."/>
            <person name="Soop K."/>
            <person name="Spirin V."/>
            <person name="Szebenyi C."/>
            <person name="Tomsovsky M."/>
            <person name="Tulloss R.E."/>
            <person name="Uehling J."/>
            <person name="Grigoriev I.V."/>
            <person name="Vagvolgyi C."/>
            <person name="Papp T."/>
            <person name="Martin F.M."/>
            <person name="Miettinen O."/>
            <person name="Hibbett D.S."/>
            <person name="Nagy L.G."/>
        </authorList>
    </citation>
    <scope>NUCLEOTIDE SEQUENCE [LARGE SCALE GENOMIC DNA]</scope>
    <source>
        <strain evidence="1 2">FP101781</strain>
    </source>
</reference>
<accession>A0A4Y7SMZ2</accession>
<dbReference type="EMBL" id="QPFP01000080">
    <property type="protein sequence ID" value="TEB23226.1"/>
    <property type="molecule type" value="Genomic_DNA"/>
</dbReference>
<keyword evidence="2" id="KW-1185">Reference proteome</keyword>
<gene>
    <name evidence="1" type="ORF">FA13DRAFT_1452091</name>
</gene>
<proteinExistence type="predicted"/>
<sequence length="101" mass="11437">MLFTLCGPDGKNWWPGIGAHDSHEATDPLWPAFQPLKTAPTNRMGASSHIKHCSANLTDAGRSRSQKGQIRWQRLNIVPRERAHRRCVLLHPPELLFEPHS</sequence>
<name>A0A4Y7SMZ2_COPMI</name>
<protein>
    <submittedName>
        <fullName evidence="1">Uncharacterized protein</fullName>
    </submittedName>
</protein>
<evidence type="ECO:0000313" key="1">
    <source>
        <dbReference type="EMBL" id="TEB23226.1"/>
    </source>
</evidence>